<keyword evidence="1 2" id="KW-0597">Phosphoprotein</keyword>
<dbReference type="GO" id="GO:0000160">
    <property type="term" value="P:phosphorelay signal transduction system"/>
    <property type="evidence" value="ECO:0007669"/>
    <property type="project" value="InterPro"/>
</dbReference>
<dbReference type="AlphaFoldDB" id="A0A6L8VLD3"/>
<keyword evidence="5" id="KW-1185">Reference proteome</keyword>
<dbReference type="InterPro" id="IPR011006">
    <property type="entry name" value="CheY-like_superfamily"/>
</dbReference>
<feature type="domain" description="Response regulatory" evidence="3">
    <location>
        <begin position="4"/>
        <end position="116"/>
    </location>
</feature>
<protein>
    <submittedName>
        <fullName evidence="4">Response regulator</fullName>
    </submittedName>
</protein>
<dbReference type="PROSITE" id="PS50110">
    <property type="entry name" value="RESPONSE_REGULATORY"/>
    <property type="match status" value="1"/>
</dbReference>
<sequence>MSPTVMIVEDEFLLAMDVEAMLETNGYRAVGPAATVDQALDMLARQRPDIVLLDISLRGEWATPVAGALRKAGIPYLVMSAYSASELGPSGVLDGTRNIGKPVDERRLIGALAEVLASR</sequence>
<accession>A0A6L8VLD3</accession>
<dbReference type="Pfam" id="PF00072">
    <property type="entry name" value="Response_reg"/>
    <property type="match status" value="1"/>
</dbReference>
<dbReference type="PANTHER" id="PTHR44591:SF3">
    <property type="entry name" value="RESPONSE REGULATORY DOMAIN-CONTAINING PROTEIN"/>
    <property type="match status" value="1"/>
</dbReference>
<dbReference type="InterPro" id="IPR001789">
    <property type="entry name" value="Sig_transdc_resp-reg_receiver"/>
</dbReference>
<evidence type="ECO:0000256" key="1">
    <source>
        <dbReference type="ARBA" id="ARBA00022553"/>
    </source>
</evidence>
<evidence type="ECO:0000313" key="5">
    <source>
        <dbReference type="Proteomes" id="UP000477083"/>
    </source>
</evidence>
<dbReference type="InterPro" id="IPR050595">
    <property type="entry name" value="Bact_response_regulator"/>
</dbReference>
<organism evidence="4 5">
    <name type="scientific">Frigidibacter albus</name>
    <dbReference type="NCBI Taxonomy" id="1465486"/>
    <lineage>
        <taxon>Bacteria</taxon>
        <taxon>Pseudomonadati</taxon>
        <taxon>Pseudomonadota</taxon>
        <taxon>Alphaproteobacteria</taxon>
        <taxon>Rhodobacterales</taxon>
        <taxon>Paracoccaceae</taxon>
        <taxon>Frigidibacter</taxon>
    </lineage>
</organism>
<dbReference type="Proteomes" id="UP000477083">
    <property type="component" value="Unassembled WGS sequence"/>
</dbReference>
<evidence type="ECO:0000256" key="2">
    <source>
        <dbReference type="PROSITE-ProRule" id="PRU00169"/>
    </source>
</evidence>
<evidence type="ECO:0000313" key="4">
    <source>
        <dbReference type="EMBL" id="MZQ90526.1"/>
    </source>
</evidence>
<evidence type="ECO:0000259" key="3">
    <source>
        <dbReference type="PROSITE" id="PS50110"/>
    </source>
</evidence>
<dbReference type="OrthoDB" id="582170at2"/>
<name>A0A6L8VLD3_9RHOB</name>
<dbReference type="SUPFAM" id="SSF52172">
    <property type="entry name" value="CheY-like"/>
    <property type="match status" value="1"/>
</dbReference>
<reference evidence="4 5" key="1">
    <citation type="submission" date="2020-01" db="EMBL/GenBank/DDBJ databases">
        <title>Frigidibacter albus SP32T (=CGMCC 1.13995T).</title>
        <authorList>
            <person name="Liao X."/>
        </authorList>
    </citation>
    <scope>NUCLEOTIDE SEQUENCE [LARGE SCALE GENOMIC DNA]</scope>
    <source>
        <strain evidence="4 5">SP32</strain>
    </source>
</reference>
<dbReference type="EMBL" id="WWNR01000010">
    <property type="protein sequence ID" value="MZQ90526.1"/>
    <property type="molecule type" value="Genomic_DNA"/>
</dbReference>
<dbReference type="Gene3D" id="3.40.50.2300">
    <property type="match status" value="1"/>
</dbReference>
<comment type="caution">
    <text evidence="4">The sequence shown here is derived from an EMBL/GenBank/DDBJ whole genome shotgun (WGS) entry which is preliminary data.</text>
</comment>
<dbReference type="PANTHER" id="PTHR44591">
    <property type="entry name" value="STRESS RESPONSE REGULATOR PROTEIN 1"/>
    <property type="match status" value="1"/>
</dbReference>
<dbReference type="SMART" id="SM00448">
    <property type="entry name" value="REC"/>
    <property type="match status" value="1"/>
</dbReference>
<feature type="modified residue" description="4-aspartylphosphate" evidence="2">
    <location>
        <position position="54"/>
    </location>
</feature>
<gene>
    <name evidence="4" type="ORF">GS660_15630</name>
</gene>
<proteinExistence type="predicted"/>